<dbReference type="Gene3D" id="3.40.50.1820">
    <property type="entry name" value="alpha/beta hydrolase"/>
    <property type="match status" value="1"/>
</dbReference>
<protein>
    <submittedName>
        <fullName evidence="3">Alpha/beta hydrolase</fullName>
    </submittedName>
</protein>
<comment type="caution">
    <text evidence="3">The sequence shown here is derived from an EMBL/GenBank/DDBJ whole genome shotgun (WGS) entry which is preliminary data.</text>
</comment>
<dbReference type="RefSeq" id="WP_126631688.1">
    <property type="nucleotide sequence ID" value="NZ_BIFT01000002.1"/>
</dbReference>
<dbReference type="PANTHER" id="PTHR43798">
    <property type="entry name" value="MONOACYLGLYCEROL LIPASE"/>
    <property type="match status" value="1"/>
</dbReference>
<dbReference type="Pfam" id="PF00561">
    <property type="entry name" value="Abhydrolase_1"/>
    <property type="match status" value="1"/>
</dbReference>
<dbReference type="AlphaFoldDB" id="A0A402BK83"/>
<dbReference type="GO" id="GO:0016020">
    <property type="term" value="C:membrane"/>
    <property type="evidence" value="ECO:0007669"/>
    <property type="project" value="TreeGrafter"/>
</dbReference>
<dbReference type="InterPro" id="IPR000073">
    <property type="entry name" value="AB_hydrolase_1"/>
</dbReference>
<sequence>MLLQPVSDTFVTTDRLTHHYVQWGTHGPAVICAHGLTANAFCFQAYAEELARDHRVFAYDLRGRGQSDRPEHGYSVPIHAADLSALITTLELEQPIVLGHSLGALISLYFAAHYPNQLSKLILADGGAPLPWQTYEDQPAWLVAAISRLGVAVPSYAEYIQRLKTAPFLGPYWNEYMDIYFEHDVSIQSDGSVVSRSYREGILEEGLHANEARPEEQWANVHVPTLILRAGQGLLQQGDQILLEKAATDMQHAIAHNQFMNFPTLNHYTLLFNVEPEPARVIRAFVS</sequence>
<proteinExistence type="predicted"/>
<feature type="domain" description="AB hydrolase-1" evidence="2">
    <location>
        <begin position="28"/>
        <end position="273"/>
    </location>
</feature>
<dbReference type="Proteomes" id="UP000287171">
    <property type="component" value="Unassembled WGS sequence"/>
</dbReference>
<keyword evidence="4" id="KW-1185">Reference proteome</keyword>
<dbReference type="GO" id="GO:0016787">
    <property type="term" value="F:hydrolase activity"/>
    <property type="evidence" value="ECO:0007669"/>
    <property type="project" value="UniProtKB-KW"/>
</dbReference>
<gene>
    <name evidence="3" type="ORF">KDA_72390</name>
</gene>
<evidence type="ECO:0000313" key="3">
    <source>
        <dbReference type="EMBL" id="GCE31755.1"/>
    </source>
</evidence>
<dbReference type="OrthoDB" id="9773293at2"/>
<dbReference type="PANTHER" id="PTHR43798:SF31">
    <property type="entry name" value="AB HYDROLASE SUPERFAMILY PROTEIN YCLE"/>
    <property type="match status" value="1"/>
</dbReference>
<dbReference type="InterPro" id="IPR050266">
    <property type="entry name" value="AB_hydrolase_sf"/>
</dbReference>
<evidence type="ECO:0000259" key="2">
    <source>
        <dbReference type="Pfam" id="PF00561"/>
    </source>
</evidence>
<name>A0A402BK83_9CHLR</name>
<evidence type="ECO:0000313" key="4">
    <source>
        <dbReference type="Proteomes" id="UP000287171"/>
    </source>
</evidence>
<keyword evidence="1 3" id="KW-0378">Hydrolase</keyword>
<dbReference type="SUPFAM" id="SSF53474">
    <property type="entry name" value="alpha/beta-Hydrolases"/>
    <property type="match status" value="1"/>
</dbReference>
<dbReference type="PRINTS" id="PR00111">
    <property type="entry name" value="ABHYDROLASE"/>
</dbReference>
<dbReference type="EMBL" id="BIFT01000002">
    <property type="protein sequence ID" value="GCE31755.1"/>
    <property type="molecule type" value="Genomic_DNA"/>
</dbReference>
<organism evidence="3 4">
    <name type="scientific">Dictyobacter alpinus</name>
    <dbReference type="NCBI Taxonomy" id="2014873"/>
    <lineage>
        <taxon>Bacteria</taxon>
        <taxon>Bacillati</taxon>
        <taxon>Chloroflexota</taxon>
        <taxon>Ktedonobacteria</taxon>
        <taxon>Ktedonobacterales</taxon>
        <taxon>Dictyobacteraceae</taxon>
        <taxon>Dictyobacter</taxon>
    </lineage>
</organism>
<reference evidence="4" key="1">
    <citation type="submission" date="2018-12" db="EMBL/GenBank/DDBJ databases">
        <title>Tengunoibacter tsumagoiensis gen. nov., sp. nov., Dictyobacter kobayashii sp. nov., D. alpinus sp. nov., and D. joshuensis sp. nov. and description of Dictyobacteraceae fam. nov. within the order Ktedonobacterales isolated from Tengu-no-mugimeshi.</title>
        <authorList>
            <person name="Wang C.M."/>
            <person name="Zheng Y."/>
            <person name="Sakai Y."/>
            <person name="Toyoda A."/>
            <person name="Minakuchi Y."/>
            <person name="Abe K."/>
            <person name="Yokota A."/>
            <person name="Yabe S."/>
        </authorList>
    </citation>
    <scope>NUCLEOTIDE SEQUENCE [LARGE SCALE GENOMIC DNA]</scope>
    <source>
        <strain evidence="4">Uno16</strain>
    </source>
</reference>
<evidence type="ECO:0000256" key="1">
    <source>
        <dbReference type="ARBA" id="ARBA00022801"/>
    </source>
</evidence>
<dbReference type="InterPro" id="IPR029058">
    <property type="entry name" value="AB_hydrolase_fold"/>
</dbReference>
<accession>A0A402BK83</accession>